<keyword evidence="4" id="KW-0663">Pyridoxal phosphate</keyword>
<comment type="caution">
    <text evidence="9">The sequence shown here is derived from an EMBL/GenBank/DDBJ whole genome shotgun (WGS) entry which is preliminary data.</text>
</comment>
<dbReference type="FunFam" id="3.40.640.10:FF:000224">
    <property type="entry name" value="Probable glycine dehydrogenase (decarboxylating) subunit 2"/>
    <property type="match status" value="1"/>
</dbReference>
<dbReference type="SUPFAM" id="SSF53383">
    <property type="entry name" value="PLP-dependent transferases"/>
    <property type="match status" value="1"/>
</dbReference>
<evidence type="ECO:0000256" key="2">
    <source>
        <dbReference type="ARBA" id="ARBA00003788"/>
    </source>
</evidence>
<dbReference type="GO" id="GO:0005829">
    <property type="term" value="C:cytosol"/>
    <property type="evidence" value="ECO:0007669"/>
    <property type="project" value="TreeGrafter"/>
</dbReference>
<evidence type="ECO:0000313" key="9">
    <source>
        <dbReference type="EMBL" id="GAV20081.1"/>
    </source>
</evidence>
<dbReference type="InterPro" id="IPR049315">
    <property type="entry name" value="GDC-P_N"/>
</dbReference>
<evidence type="ECO:0000256" key="6">
    <source>
        <dbReference type="ARBA" id="ARBA00049026"/>
    </source>
</evidence>
<evidence type="ECO:0000259" key="7">
    <source>
        <dbReference type="Pfam" id="PF02347"/>
    </source>
</evidence>
<dbReference type="PANTHER" id="PTHR11773:SF1">
    <property type="entry name" value="GLYCINE DEHYDROGENASE (DECARBOXYLATING), MITOCHONDRIAL"/>
    <property type="match status" value="1"/>
</dbReference>
<feature type="domain" description="Glycine dehydrogenase C-terminal" evidence="8">
    <location>
        <begin position="369"/>
        <end position="468"/>
    </location>
</feature>
<dbReference type="GO" id="GO:0005960">
    <property type="term" value="C:glycine cleavage complex"/>
    <property type="evidence" value="ECO:0007669"/>
    <property type="project" value="TreeGrafter"/>
</dbReference>
<keyword evidence="5 9" id="KW-0560">Oxidoreductase</keyword>
<dbReference type="STRING" id="1921010.MMIC_P1043"/>
<dbReference type="InterPro" id="IPR015422">
    <property type="entry name" value="PyrdxlP-dep_Trfase_small"/>
</dbReference>
<dbReference type="InterPro" id="IPR015421">
    <property type="entry name" value="PyrdxlP-dep_Trfase_major"/>
</dbReference>
<dbReference type="InterPro" id="IPR015424">
    <property type="entry name" value="PyrdxlP-dep_Trfase"/>
</dbReference>
<evidence type="ECO:0000256" key="4">
    <source>
        <dbReference type="ARBA" id="ARBA00022898"/>
    </source>
</evidence>
<dbReference type="GO" id="GO:0016594">
    <property type="term" value="F:glycine binding"/>
    <property type="evidence" value="ECO:0007669"/>
    <property type="project" value="TreeGrafter"/>
</dbReference>
<dbReference type="GO" id="GO:0030170">
    <property type="term" value="F:pyridoxal phosphate binding"/>
    <property type="evidence" value="ECO:0007669"/>
    <property type="project" value="TreeGrafter"/>
</dbReference>
<keyword evidence="10" id="KW-1185">Reference proteome</keyword>
<gene>
    <name evidence="9" type="ORF">MMIC_P1043</name>
</gene>
<sequence length="501" mass="54299">MSMSDMNRADTTFKYSGTVGMQHEEPLLFEHAHEAPESINLPGVDGEISAELSAFSRKQAANIPGLSEPETVRHFVRLSQWNHGIETGFYPLGSCTMKYNPRVNEQVVRLPGLAHIHPDQPEDTAQGVLELMYELQDWLGEVSGLPHVTLQPAAGAHGELAGLMMIKAALDARGQSQRRKVLVPDSAHGTNPASAALCGMHTVELKSGADGRIDLDELKAHLDDETAALMMTNPNTAGAFESDIKEICQLVHDAGGLVYGDGANLNALVGVARPGDMGIDCLHINVHKTFSTPHGGGGPGGGPVAVNDTLAPYLPVPRIEKHGDTLTLVNACDTSVGPVLGTPGQIGVYIRANAYISAFGRQHLHKIAEDAVLNANYVLHRLKDRYHVPFEGLCKHECLLTDEIQNKHGVKTLDIAKRLIDLGFHPMTVYFPLIVHGAMLIEPTETESRETLDAFCDAMLEIADACEAGDTEALHEAPLKPFRRRLDETQAARKPVLVWPE</sequence>
<dbReference type="Gene3D" id="6.20.440.10">
    <property type="match status" value="1"/>
</dbReference>
<feature type="domain" description="Glycine cleavage system P-protein N-terminal" evidence="7">
    <location>
        <begin position="64"/>
        <end position="315"/>
    </location>
</feature>
<protein>
    <recommendedName>
        <fullName evidence="3">glycine dehydrogenase (aminomethyl-transferring)</fullName>
        <ecNumber evidence="3">1.4.4.2</ecNumber>
    </recommendedName>
</protein>
<comment type="function">
    <text evidence="2">The glycine cleavage system catalyzes the degradation of glycine. The P protein binds the alpha-amino group of glycine through its pyridoxal phosphate cofactor; CO(2) is released and the remaining methylamine moiety is then transferred to the lipoamide cofactor of the H protein.</text>
</comment>
<dbReference type="InterPro" id="IPR049316">
    <property type="entry name" value="GDC-P_C"/>
</dbReference>
<dbReference type="Proteomes" id="UP000231632">
    <property type="component" value="Unassembled WGS sequence"/>
</dbReference>
<dbReference type="Gene3D" id="3.40.640.10">
    <property type="entry name" value="Type I PLP-dependent aspartate aminotransferase-like (Major domain)"/>
    <property type="match status" value="1"/>
</dbReference>
<dbReference type="EC" id="1.4.4.2" evidence="3"/>
<comment type="cofactor">
    <cofactor evidence="1">
        <name>pyridoxal 5'-phosphate</name>
        <dbReference type="ChEBI" id="CHEBI:597326"/>
    </cofactor>
</comment>
<dbReference type="GO" id="GO:0019464">
    <property type="term" value="P:glycine decarboxylation via glycine cleavage system"/>
    <property type="evidence" value="ECO:0007669"/>
    <property type="project" value="TreeGrafter"/>
</dbReference>
<dbReference type="InterPro" id="IPR020581">
    <property type="entry name" value="GDC_P"/>
</dbReference>
<proteinExistence type="predicted"/>
<dbReference type="Pfam" id="PF21478">
    <property type="entry name" value="GcvP2_C"/>
    <property type="match status" value="1"/>
</dbReference>
<evidence type="ECO:0000256" key="3">
    <source>
        <dbReference type="ARBA" id="ARBA00012134"/>
    </source>
</evidence>
<dbReference type="AlphaFoldDB" id="A0A1L8CME5"/>
<dbReference type="RefSeq" id="WP_227819373.1">
    <property type="nucleotide sequence ID" value="NZ_BDFD01000007.1"/>
</dbReference>
<dbReference type="EMBL" id="BDFD01000007">
    <property type="protein sequence ID" value="GAV20081.1"/>
    <property type="molecule type" value="Genomic_DNA"/>
</dbReference>
<evidence type="ECO:0000256" key="1">
    <source>
        <dbReference type="ARBA" id="ARBA00001933"/>
    </source>
</evidence>
<comment type="catalytic activity">
    <reaction evidence="6">
        <text>N(6)-[(R)-lipoyl]-L-lysyl-[glycine-cleavage complex H protein] + glycine + H(+) = N(6)-[(R)-S(8)-aminomethyldihydrolipoyl]-L-lysyl-[glycine-cleavage complex H protein] + CO2</text>
        <dbReference type="Rhea" id="RHEA:24304"/>
        <dbReference type="Rhea" id="RHEA-COMP:10494"/>
        <dbReference type="Rhea" id="RHEA-COMP:10495"/>
        <dbReference type="ChEBI" id="CHEBI:15378"/>
        <dbReference type="ChEBI" id="CHEBI:16526"/>
        <dbReference type="ChEBI" id="CHEBI:57305"/>
        <dbReference type="ChEBI" id="CHEBI:83099"/>
        <dbReference type="ChEBI" id="CHEBI:83143"/>
        <dbReference type="EC" id="1.4.4.2"/>
    </reaction>
</comment>
<dbReference type="NCBIfam" id="NF003346">
    <property type="entry name" value="PRK04366.1"/>
    <property type="match status" value="1"/>
</dbReference>
<dbReference type="Gene3D" id="3.90.1150.10">
    <property type="entry name" value="Aspartate Aminotransferase, domain 1"/>
    <property type="match status" value="1"/>
</dbReference>
<evidence type="ECO:0000313" key="10">
    <source>
        <dbReference type="Proteomes" id="UP000231632"/>
    </source>
</evidence>
<accession>A0A1L8CME5</accession>
<dbReference type="Pfam" id="PF02347">
    <property type="entry name" value="GDC-P"/>
    <property type="match status" value="1"/>
</dbReference>
<dbReference type="PANTHER" id="PTHR11773">
    <property type="entry name" value="GLYCINE DEHYDROGENASE, DECARBOXYLATING"/>
    <property type="match status" value="1"/>
</dbReference>
<evidence type="ECO:0000256" key="5">
    <source>
        <dbReference type="ARBA" id="ARBA00023002"/>
    </source>
</evidence>
<reference evidence="9 10" key="1">
    <citation type="journal article" date="2017" name="Arch. Microbiol.">
        <title>Mariprofundus micogutta sp. nov., a novel iron-oxidizing zetaproteobacterium isolated from a deep-sea hydrothermal field at the Bayonnaise knoll of the Izu-Ogasawara arc, and a description of Mariprofundales ord. nov. and Zetaproteobacteria classis nov.</title>
        <authorList>
            <person name="Makita H."/>
            <person name="Tanaka E."/>
            <person name="Mitsunobu S."/>
            <person name="Miyazaki M."/>
            <person name="Nunoura T."/>
            <person name="Uematsu K."/>
            <person name="Takaki Y."/>
            <person name="Nishi S."/>
            <person name="Shimamura S."/>
            <person name="Takai K."/>
        </authorList>
    </citation>
    <scope>NUCLEOTIDE SEQUENCE [LARGE SCALE GENOMIC DNA]</scope>
    <source>
        <strain evidence="9 10">ET2</strain>
    </source>
</reference>
<dbReference type="GO" id="GO:0004375">
    <property type="term" value="F:glycine dehydrogenase (decarboxylating) activity"/>
    <property type="evidence" value="ECO:0007669"/>
    <property type="project" value="UniProtKB-EC"/>
</dbReference>
<evidence type="ECO:0000259" key="8">
    <source>
        <dbReference type="Pfam" id="PF21478"/>
    </source>
</evidence>
<name>A0A1L8CME5_9PROT</name>
<organism evidence="9 10">
    <name type="scientific">Mariprofundus micogutta</name>
    <dbReference type="NCBI Taxonomy" id="1921010"/>
    <lineage>
        <taxon>Bacteria</taxon>
        <taxon>Pseudomonadati</taxon>
        <taxon>Pseudomonadota</taxon>
        <taxon>Candidatius Mariprofundia</taxon>
        <taxon>Mariprofundales</taxon>
        <taxon>Mariprofundaceae</taxon>
        <taxon>Mariprofundus</taxon>
    </lineage>
</organism>